<comment type="pathway">
    <text evidence="3">Protein modification; protein ubiquitination.</text>
</comment>
<feature type="transmembrane region" description="Helical" evidence="10">
    <location>
        <begin position="234"/>
        <end position="264"/>
    </location>
</feature>
<comment type="subcellular location">
    <subcellularLocation>
        <location evidence="2">Membrane</location>
        <topology evidence="2">Multi-pass membrane protein</topology>
    </subcellularLocation>
</comment>
<evidence type="ECO:0000256" key="6">
    <source>
        <dbReference type="ARBA" id="ARBA00022692"/>
    </source>
</evidence>
<dbReference type="GeneTree" id="ENSGT00940000155171"/>
<evidence type="ECO:0000256" key="8">
    <source>
        <dbReference type="ARBA" id="ARBA00022989"/>
    </source>
</evidence>
<dbReference type="EC" id="2.3.2.27" evidence="4"/>
<proteinExistence type="predicted"/>
<feature type="transmembrane region" description="Helical" evidence="10">
    <location>
        <begin position="405"/>
        <end position="429"/>
    </location>
</feature>
<feature type="transmembrane region" description="Helical" evidence="10">
    <location>
        <begin position="81"/>
        <end position="103"/>
    </location>
</feature>
<evidence type="ECO:0000256" key="9">
    <source>
        <dbReference type="ARBA" id="ARBA00023136"/>
    </source>
</evidence>
<evidence type="ECO:0000313" key="12">
    <source>
        <dbReference type="Ensembl" id="ENSPMAP00000009273.1"/>
    </source>
</evidence>
<keyword evidence="6 10" id="KW-0812">Transmembrane</keyword>
<dbReference type="Ensembl" id="ENSPMAT00000009313.1">
    <property type="protein sequence ID" value="ENSPMAP00000009273.1"/>
    <property type="gene ID" value="ENSPMAG00000008425.1"/>
</dbReference>
<reference evidence="12" key="1">
    <citation type="submission" date="2025-08" db="UniProtKB">
        <authorList>
            <consortium name="Ensembl"/>
        </authorList>
    </citation>
    <scope>IDENTIFICATION</scope>
</reference>
<keyword evidence="9 10" id="KW-0472">Membrane</keyword>
<dbReference type="GO" id="GO:0061630">
    <property type="term" value="F:ubiquitin protein ligase activity"/>
    <property type="evidence" value="ECO:0007669"/>
    <property type="project" value="UniProtKB-EC"/>
</dbReference>
<evidence type="ECO:0000256" key="7">
    <source>
        <dbReference type="ARBA" id="ARBA00022786"/>
    </source>
</evidence>
<dbReference type="GO" id="GO:0036503">
    <property type="term" value="P:ERAD pathway"/>
    <property type="evidence" value="ECO:0007669"/>
    <property type="project" value="TreeGrafter"/>
</dbReference>
<dbReference type="OMA" id="LSIWPDD"/>
<evidence type="ECO:0000259" key="11">
    <source>
        <dbReference type="Pfam" id="PF23113"/>
    </source>
</evidence>
<accession>S4RVN3</accession>
<dbReference type="PANTHER" id="PTHR13145">
    <property type="entry name" value="SSM4 PROTEIN"/>
    <property type="match status" value="1"/>
</dbReference>
<dbReference type="InterPro" id="IPR056521">
    <property type="entry name" value="MARCHF6-like_C"/>
</dbReference>
<keyword evidence="7" id="KW-0833">Ubl conjugation pathway</keyword>
<protein>
    <recommendedName>
        <fullName evidence="4">RING-type E3 ubiquitin transferase</fullName>
        <ecNumber evidence="4">2.3.2.27</ecNumber>
    </recommendedName>
</protein>
<dbReference type="STRING" id="7757.ENSPMAP00000009273"/>
<feature type="transmembrane region" description="Helical" evidence="10">
    <location>
        <begin position="364"/>
        <end position="384"/>
    </location>
</feature>
<evidence type="ECO:0000256" key="5">
    <source>
        <dbReference type="ARBA" id="ARBA00022679"/>
    </source>
</evidence>
<organism evidence="12">
    <name type="scientific">Petromyzon marinus</name>
    <name type="common">Sea lamprey</name>
    <dbReference type="NCBI Taxonomy" id="7757"/>
    <lineage>
        <taxon>Eukaryota</taxon>
        <taxon>Metazoa</taxon>
        <taxon>Chordata</taxon>
        <taxon>Craniata</taxon>
        <taxon>Vertebrata</taxon>
        <taxon>Cyclostomata</taxon>
        <taxon>Hyperoartia</taxon>
        <taxon>Petromyzontiformes</taxon>
        <taxon>Petromyzontidae</taxon>
        <taxon>Petromyzon</taxon>
    </lineage>
</organism>
<evidence type="ECO:0000256" key="1">
    <source>
        <dbReference type="ARBA" id="ARBA00000900"/>
    </source>
</evidence>
<evidence type="ECO:0000256" key="4">
    <source>
        <dbReference type="ARBA" id="ARBA00012483"/>
    </source>
</evidence>
<keyword evidence="5" id="KW-0808">Transferase</keyword>
<name>S4RVN3_PETMA</name>
<evidence type="ECO:0000256" key="3">
    <source>
        <dbReference type="ARBA" id="ARBA00004906"/>
    </source>
</evidence>
<dbReference type="Pfam" id="PF23113">
    <property type="entry name" value="MARCHF6_C"/>
    <property type="match status" value="1"/>
</dbReference>
<dbReference type="HOGENOM" id="CLU_006373_4_0_1"/>
<reference evidence="12" key="2">
    <citation type="submission" date="2025-09" db="UniProtKB">
        <authorList>
            <consortium name="Ensembl"/>
        </authorList>
    </citation>
    <scope>IDENTIFICATION</scope>
</reference>
<feature type="transmembrane region" description="Helical" evidence="10">
    <location>
        <begin position="449"/>
        <end position="468"/>
    </location>
</feature>
<dbReference type="AlphaFoldDB" id="S4RVN3"/>
<feature type="transmembrane region" description="Helical" evidence="10">
    <location>
        <begin position="321"/>
        <end position="344"/>
    </location>
</feature>
<evidence type="ECO:0000256" key="2">
    <source>
        <dbReference type="ARBA" id="ARBA00004141"/>
    </source>
</evidence>
<evidence type="ECO:0000256" key="10">
    <source>
        <dbReference type="SAM" id="Phobius"/>
    </source>
</evidence>
<sequence length="503" mass="56446">EMFDATMKDREASFQSAPGTTMFLHWLVGMVYVFYFASFVLLLREVLRPGVLWFLRNINDPDFNPVQEMIHLPLFRHARRFLLSTVVFGSIVVLMLWLPIRIIKGTLPSFLPYNVTLYSDAPVSELSLELLLLQVVLPALLEQGHTRHWLKGLLRAWTRTAAYLLDLHSYLLGDQDEENENNAENAREEEEEERNGIAVPIVEGLHAAHQAMLQQGGPTEFQPYTRPLHFTLRIFLLIGCICLTLLSSSLTCLVVPVLAGRYIMSMWAGGLKLHELYTAACGLYACWLAARGATVLASWAPQGRRVLLQRLKERTLMVLKTLLAAFLLAGVVPLLVGLLFELVVVVPLRVPLHQTPLFFPLQDWALGVLHTKIVAAITLMGPQWRLKAAIEQVYANGLRNLDMRVLLLELTGPVTAALLLALCVPYAVSFGLVPLLGLSAETQTLAERRVYPCLLGGCLVLGVLGAQLRQFRRLYEHIKNDKYLVGQRLVNYERKSGRSSALP</sequence>
<comment type="catalytic activity">
    <reaction evidence="1">
        <text>S-ubiquitinyl-[E2 ubiquitin-conjugating enzyme]-L-cysteine + [acceptor protein]-L-lysine = [E2 ubiquitin-conjugating enzyme]-L-cysteine + N(6)-ubiquitinyl-[acceptor protein]-L-lysine.</text>
        <dbReference type="EC" id="2.3.2.27"/>
    </reaction>
</comment>
<keyword evidence="8 10" id="KW-1133">Transmembrane helix</keyword>
<feature type="domain" description="E3 ubiquitin-protein ligase MARCHF6-like C-terminal" evidence="11">
    <location>
        <begin position="306"/>
        <end position="479"/>
    </location>
</feature>
<dbReference type="PANTHER" id="PTHR13145:SF0">
    <property type="entry name" value="E3 UBIQUITIN-PROTEIN LIGASE MARCHF6"/>
    <property type="match status" value="1"/>
</dbReference>
<dbReference type="GO" id="GO:0005789">
    <property type="term" value="C:endoplasmic reticulum membrane"/>
    <property type="evidence" value="ECO:0007669"/>
    <property type="project" value="TreeGrafter"/>
</dbReference>
<feature type="transmembrane region" description="Helical" evidence="10">
    <location>
        <begin position="23"/>
        <end position="43"/>
    </location>
</feature>